<reference evidence="1 2" key="1">
    <citation type="submission" date="2021-04" db="EMBL/GenBank/DDBJ databases">
        <authorList>
            <person name="Ivanova A."/>
        </authorList>
    </citation>
    <scope>NUCLEOTIDE SEQUENCE [LARGE SCALE GENOMIC DNA]</scope>
    <source>
        <strain evidence="1 2">G18</strain>
    </source>
</reference>
<sequence>MNDEAGFLQAIADQPGERVTRLAYADWLEENGRSQEAEFLKAQLQIEEMSARLIALGGKLDTKWLAGIGNPAPEQMSLTLNSGREIELTGLNQRPVYGHFTLGAPRITDNDRRVDNLVTAEQERIGRAPYLIHPRQRPVESGSPDRLIQGRALLPGIVCVATFTSFKPARDEDLVYSELDIIWFQYFPALPIDPGVREQIRAIDWNQHAHDFDW</sequence>
<evidence type="ECO:0000313" key="1">
    <source>
        <dbReference type="EMBL" id="MBP3957742.1"/>
    </source>
</evidence>
<proteinExistence type="predicted"/>
<dbReference type="RefSeq" id="WP_210657089.1">
    <property type="nucleotide sequence ID" value="NZ_JAGKQQ010000001.1"/>
</dbReference>
<comment type="caution">
    <text evidence="1">The sequence shown here is derived from an EMBL/GenBank/DDBJ whole genome shotgun (WGS) entry which is preliminary data.</text>
</comment>
<keyword evidence="2" id="KW-1185">Reference proteome</keyword>
<name>A0ABS5BVI8_9BACT</name>
<dbReference type="NCBIfam" id="TIGR02996">
    <property type="entry name" value="rpt_mate_G_obs"/>
    <property type="match status" value="1"/>
</dbReference>
<dbReference type="InterPro" id="IPR014338">
    <property type="entry name" value="CHP02996_rpt-companion-dom"/>
</dbReference>
<gene>
    <name evidence="1" type="ORF">J8F10_21025</name>
</gene>
<dbReference type="EMBL" id="JAGKQQ010000001">
    <property type="protein sequence ID" value="MBP3957742.1"/>
    <property type="molecule type" value="Genomic_DNA"/>
</dbReference>
<accession>A0ABS5BVI8</accession>
<organism evidence="1 2">
    <name type="scientific">Gemmata palustris</name>
    <dbReference type="NCBI Taxonomy" id="2822762"/>
    <lineage>
        <taxon>Bacteria</taxon>
        <taxon>Pseudomonadati</taxon>
        <taxon>Planctomycetota</taxon>
        <taxon>Planctomycetia</taxon>
        <taxon>Gemmatales</taxon>
        <taxon>Gemmataceae</taxon>
        <taxon>Gemmata</taxon>
    </lineage>
</organism>
<protein>
    <submittedName>
        <fullName evidence="1">TIGR02996 domain-containing protein</fullName>
    </submittedName>
</protein>
<dbReference type="Proteomes" id="UP000676565">
    <property type="component" value="Unassembled WGS sequence"/>
</dbReference>
<evidence type="ECO:0000313" key="2">
    <source>
        <dbReference type="Proteomes" id="UP000676565"/>
    </source>
</evidence>